<gene>
    <name evidence="1" type="ORF">HPB48_001385</name>
</gene>
<organism evidence="1 2">
    <name type="scientific">Haemaphysalis longicornis</name>
    <name type="common">Bush tick</name>
    <dbReference type="NCBI Taxonomy" id="44386"/>
    <lineage>
        <taxon>Eukaryota</taxon>
        <taxon>Metazoa</taxon>
        <taxon>Ecdysozoa</taxon>
        <taxon>Arthropoda</taxon>
        <taxon>Chelicerata</taxon>
        <taxon>Arachnida</taxon>
        <taxon>Acari</taxon>
        <taxon>Parasitiformes</taxon>
        <taxon>Ixodida</taxon>
        <taxon>Ixodoidea</taxon>
        <taxon>Ixodidae</taxon>
        <taxon>Haemaphysalinae</taxon>
        <taxon>Haemaphysalis</taxon>
    </lineage>
</organism>
<dbReference type="Proteomes" id="UP000821853">
    <property type="component" value="Chromosome 1"/>
</dbReference>
<dbReference type="AlphaFoldDB" id="A0A9J6FGG6"/>
<dbReference type="VEuPathDB" id="VectorBase:HLOH_050642"/>
<accession>A0A9J6FGG6</accession>
<reference evidence="1 2" key="1">
    <citation type="journal article" date="2020" name="Cell">
        <title>Large-Scale Comparative Analyses of Tick Genomes Elucidate Their Genetic Diversity and Vector Capacities.</title>
        <authorList>
            <consortium name="Tick Genome and Microbiome Consortium (TIGMIC)"/>
            <person name="Jia N."/>
            <person name="Wang J."/>
            <person name="Shi W."/>
            <person name="Du L."/>
            <person name="Sun Y."/>
            <person name="Zhan W."/>
            <person name="Jiang J.F."/>
            <person name="Wang Q."/>
            <person name="Zhang B."/>
            <person name="Ji P."/>
            <person name="Bell-Sakyi L."/>
            <person name="Cui X.M."/>
            <person name="Yuan T.T."/>
            <person name="Jiang B.G."/>
            <person name="Yang W.F."/>
            <person name="Lam T.T."/>
            <person name="Chang Q.C."/>
            <person name="Ding S.J."/>
            <person name="Wang X.J."/>
            <person name="Zhu J.G."/>
            <person name="Ruan X.D."/>
            <person name="Zhao L."/>
            <person name="Wei J.T."/>
            <person name="Ye R.Z."/>
            <person name="Que T.C."/>
            <person name="Du C.H."/>
            <person name="Zhou Y.H."/>
            <person name="Cheng J.X."/>
            <person name="Dai P.F."/>
            <person name="Guo W.B."/>
            <person name="Han X.H."/>
            <person name="Huang E.J."/>
            <person name="Li L.F."/>
            <person name="Wei W."/>
            <person name="Gao Y.C."/>
            <person name="Liu J.Z."/>
            <person name="Shao H.Z."/>
            <person name="Wang X."/>
            <person name="Wang C.C."/>
            <person name="Yang T.C."/>
            <person name="Huo Q.B."/>
            <person name="Li W."/>
            <person name="Chen H.Y."/>
            <person name="Chen S.E."/>
            <person name="Zhou L.G."/>
            <person name="Ni X.B."/>
            <person name="Tian J.H."/>
            <person name="Sheng Y."/>
            <person name="Liu T."/>
            <person name="Pan Y.S."/>
            <person name="Xia L.Y."/>
            <person name="Li J."/>
            <person name="Zhao F."/>
            <person name="Cao W.C."/>
        </authorList>
    </citation>
    <scope>NUCLEOTIDE SEQUENCE [LARGE SCALE GENOMIC DNA]</scope>
    <source>
        <strain evidence="1">HaeL-2018</strain>
    </source>
</reference>
<protein>
    <submittedName>
        <fullName evidence="1">Uncharacterized protein</fullName>
    </submittedName>
</protein>
<keyword evidence="2" id="KW-1185">Reference proteome</keyword>
<comment type="caution">
    <text evidence="1">The sequence shown here is derived from an EMBL/GenBank/DDBJ whole genome shotgun (WGS) entry which is preliminary data.</text>
</comment>
<evidence type="ECO:0000313" key="1">
    <source>
        <dbReference type="EMBL" id="KAH9361513.1"/>
    </source>
</evidence>
<dbReference type="EMBL" id="JABSTR010000001">
    <property type="protein sequence ID" value="KAH9361513.1"/>
    <property type="molecule type" value="Genomic_DNA"/>
</dbReference>
<evidence type="ECO:0000313" key="2">
    <source>
        <dbReference type="Proteomes" id="UP000821853"/>
    </source>
</evidence>
<sequence>MLQTAKYCSVNPPQLHIQVVWTPAHPGTTITFTSSEDCLREKAEKLRSKVVNDIIAVGSGNLDLERQLAEKVTAVGAFVVPYKDRFTFLSTLKKNLRKVPDLDYPIRVDRVNGTGYTPS</sequence>
<proteinExistence type="predicted"/>
<name>A0A9J6FGG6_HAELO</name>